<keyword evidence="10" id="KW-1185">Reference proteome</keyword>
<comment type="function">
    <text evidence="7">Binds to photoactivated, phosphorylated RHO and terminates RHO signaling via G-proteins by competing with G-proteins for the same binding site on RHO. May play a role in preventing light-dependent degeneration of retinal photoreceptor cells.</text>
</comment>
<dbReference type="PROSITE" id="PS00295">
    <property type="entry name" value="ARRESTINS"/>
    <property type="match status" value="1"/>
</dbReference>
<dbReference type="SMART" id="SM01017">
    <property type="entry name" value="Arrestin_C"/>
    <property type="match status" value="1"/>
</dbReference>
<dbReference type="Gene3D" id="2.60.40.640">
    <property type="match status" value="1"/>
</dbReference>
<evidence type="ECO:0000256" key="3">
    <source>
        <dbReference type="ARBA" id="ARBA00040206"/>
    </source>
</evidence>
<evidence type="ECO:0000256" key="1">
    <source>
        <dbReference type="ARBA" id="ARBA00004504"/>
    </source>
</evidence>
<dbReference type="FunFam" id="2.60.40.840:FF:000002">
    <property type="entry name" value="Arrestin 3"/>
    <property type="match status" value="1"/>
</dbReference>
<evidence type="ECO:0000256" key="4">
    <source>
        <dbReference type="ARBA" id="ARBA00041305"/>
    </source>
</evidence>
<reference evidence="11" key="1">
    <citation type="submission" date="2025-08" db="UniProtKB">
        <authorList>
            <consortium name="RefSeq"/>
        </authorList>
    </citation>
    <scope>IDENTIFICATION</scope>
    <source>
        <tissue evidence="11">Blood</tissue>
    </source>
</reference>
<comment type="subcellular location">
    <subcellularLocation>
        <location evidence="1">Cell projection</location>
        <location evidence="1">Cilium</location>
        <location evidence="1">Photoreceptor outer segment</location>
    </subcellularLocation>
</comment>
<feature type="domain" description="Arrestin C-terminal-like" evidence="9">
    <location>
        <begin position="203"/>
        <end position="364"/>
    </location>
</feature>
<dbReference type="RefSeq" id="XP_035582616.1">
    <property type="nucleotide sequence ID" value="XM_035726723.1"/>
</dbReference>
<dbReference type="AlphaFoldDB" id="A0A6P9FB60"/>
<dbReference type="InterPro" id="IPR014753">
    <property type="entry name" value="Arrestin_N"/>
</dbReference>
<gene>
    <name evidence="11" type="primary">SAG</name>
</gene>
<accession>A0A6P9FB60</accession>
<dbReference type="InterPro" id="IPR014756">
    <property type="entry name" value="Ig_E-set"/>
</dbReference>
<dbReference type="SUPFAM" id="SSF81296">
    <property type="entry name" value="E set domains"/>
    <property type="match status" value="2"/>
</dbReference>
<name>A0A6P9FB60_ZALCA</name>
<dbReference type="InterPro" id="IPR014752">
    <property type="entry name" value="Arrestin-like_C"/>
</dbReference>
<dbReference type="InterPro" id="IPR011021">
    <property type="entry name" value="Arrestin-like_N"/>
</dbReference>
<dbReference type="InterPro" id="IPR017864">
    <property type="entry name" value="Arrestin_CS"/>
</dbReference>
<dbReference type="GO" id="GO:0001750">
    <property type="term" value="C:photoreceptor outer segment"/>
    <property type="evidence" value="ECO:0007669"/>
    <property type="project" value="UniProtKB-SubCell"/>
</dbReference>
<dbReference type="PANTHER" id="PTHR11792:SF15">
    <property type="entry name" value="S-ARRESTIN"/>
    <property type="match status" value="1"/>
</dbReference>
<dbReference type="Proteomes" id="UP000515165">
    <property type="component" value="Chromosome 3"/>
</dbReference>
<dbReference type="GO" id="GO:0001917">
    <property type="term" value="C:photoreceptor inner segment"/>
    <property type="evidence" value="ECO:0007669"/>
    <property type="project" value="TreeGrafter"/>
</dbReference>
<dbReference type="FunFam" id="2.60.40.640:FF:000011">
    <property type="entry name" value="S-arrestin isoform X2"/>
    <property type="match status" value="1"/>
</dbReference>
<feature type="region of interest" description="Disordered" evidence="8">
    <location>
        <begin position="384"/>
        <end position="405"/>
    </location>
</feature>
<dbReference type="CTD" id="6295"/>
<dbReference type="InterPro" id="IPR011022">
    <property type="entry name" value="Arrestin_C-like"/>
</dbReference>
<dbReference type="PRINTS" id="PR00309">
    <property type="entry name" value="ARRESTIN"/>
</dbReference>
<dbReference type="Pfam" id="PF00339">
    <property type="entry name" value="Arrestin_N"/>
    <property type="match status" value="1"/>
</dbReference>
<evidence type="ECO:0000256" key="5">
    <source>
        <dbReference type="ARBA" id="ARBA00042071"/>
    </source>
</evidence>
<organism evidence="10 11">
    <name type="scientific">Zalophus californianus</name>
    <name type="common">California sealion</name>
    <dbReference type="NCBI Taxonomy" id="9704"/>
    <lineage>
        <taxon>Eukaryota</taxon>
        <taxon>Metazoa</taxon>
        <taxon>Chordata</taxon>
        <taxon>Craniata</taxon>
        <taxon>Vertebrata</taxon>
        <taxon>Euteleostomi</taxon>
        <taxon>Mammalia</taxon>
        <taxon>Eutheria</taxon>
        <taxon>Laurasiatheria</taxon>
        <taxon>Carnivora</taxon>
        <taxon>Caniformia</taxon>
        <taxon>Pinnipedia</taxon>
        <taxon>Otariidae</taxon>
        <taxon>Zalophus</taxon>
    </lineage>
</organism>
<dbReference type="KEGG" id="zca:113919969"/>
<evidence type="ECO:0000256" key="7">
    <source>
        <dbReference type="ARBA" id="ARBA00045992"/>
    </source>
</evidence>
<dbReference type="GO" id="GO:0001664">
    <property type="term" value="F:G protein-coupled receptor binding"/>
    <property type="evidence" value="ECO:0007669"/>
    <property type="project" value="TreeGrafter"/>
</dbReference>
<proteinExistence type="inferred from homology"/>
<evidence type="ECO:0000256" key="6">
    <source>
        <dbReference type="ARBA" id="ARBA00042209"/>
    </source>
</evidence>
<comment type="similarity">
    <text evidence="2">Belongs to the arrestin family.</text>
</comment>
<dbReference type="GO" id="GO:0002031">
    <property type="term" value="P:G protein-coupled receptor internalization"/>
    <property type="evidence" value="ECO:0007669"/>
    <property type="project" value="TreeGrafter"/>
</dbReference>
<evidence type="ECO:0000259" key="9">
    <source>
        <dbReference type="SMART" id="SM01017"/>
    </source>
</evidence>
<dbReference type="Pfam" id="PF02752">
    <property type="entry name" value="Arrestin_C"/>
    <property type="match status" value="1"/>
</dbReference>
<dbReference type="InterPro" id="IPR000698">
    <property type="entry name" value="Arrestin"/>
</dbReference>
<dbReference type="GO" id="GO:0007165">
    <property type="term" value="P:signal transduction"/>
    <property type="evidence" value="ECO:0007669"/>
    <property type="project" value="InterPro"/>
</dbReference>
<protein>
    <recommendedName>
        <fullName evidence="3">S-arrestin</fullName>
    </recommendedName>
    <alternativeName>
        <fullName evidence="6">48 kDa protein</fullName>
    </alternativeName>
    <alternativeName>
        <fullName evidence="5">Retinal S-antigen</fullName>
    </alternativeName>
    <alternativeName>
        <fullName evidence="4">Rod photoreceptor arrestin</fullName>
    </alternativeName>
</protein>
<evidence type="ECO:0000256" key="8">
    <source>
        <dbReference type="SAM" id="MobiDB-lite"/>
    </source>
</evidence>
<sequence length="405" mass="45209">MAASAKSSKSAPNHVIFKKVSRDKSVTIYLGKRDYIDHVEQVEPVDGVVLVDPELVKEKKVYVSLTCAFRYGQEDIDVIGLSFRRDLYFSQAQVFPPVEATRAPTKLQESLMKKLGDNTYPFLLTFPDYLPCSVMLQPAPQDTGKCCGVDFEVKAFARDSAEDKSDKVPRKSSVRLLIRKVQHAPAKMGPQPRADTSWQFFMSDKPLHLAVSLNKEIYFHGEPILVTITVTNNTEKTVKKIKALVEQVANVVLYSSDYYTKPVAQEETQEKVPPNSTLTTTLTLVPLLANNRERRGIALDGKIKHEDTNLASSTIIKEGIDRTVMGILVSYQIKVKLTVSGFLGELSSSEVATEVPFRLMHPQPEDPAKESLQDENLVFEEFARQNLKDSGDPEEGKKGQEAGDE</sequence>
<dbReference type="PANTHER" id="PTHR11792">
    <property type="entry name" value="ARRESTIN"/>
    <property type="match status" value="1"/>
</dbReference>
<evidence type="ECO:0000256" key="2">
    <source>
        <dbReference type="ARBA" id="ARBA00005298"/>
    </source>
</evidence>
<dbReference type="GeneID" id="113919969"/>
<evidence type="ECO:0000313" key="10">
    <source>
        <dbReference type="Proteomes" id="UP000515165"/>
    </source>
</evidence>
<evidence type="ECO:0000313" key="11">
    <source>
        <dbReference type="RefSeq" id="XP_035582616.1"/>
    </source>
</evidence>
<dbReference type="Gene3D" id="2.60.40.840">
    <property type="match status" value="1"/>
</dbReference>
<dbReference type="OrthoDB" id="298939at2759"/>